<organism evidence="1">
    <name type="scientific">marine sediment metagenome</name>
    <dbReference type="NCBI Taxonomy" id="412755"/>
    <lineage>
        <taxon>unclassified sequences</taxon>
        <taxon>metagenomes</taxon>
        <taxon>ecological metagenomes</taxon>
    </lineage>
</organism>
<sequence length="58" mass="6653">MGTPEDAAAENYFTPPEKEILKKDAPLYIDVACYVCGRRVAMSYTTERDGRRYCQRCV</sequence>
<comment type="caution">
    <text evidence="1">The sequence shown here is derived from an EMBL/GenBank/DDBJ whole genome shotgun (WGS) entry which is preliminary data.</text>
</comment>
<name>A0A0F9BV96_9ZZZZ</name>
<accession>A0A0F9BV96</accession>
<evidence type="ECO:0000313" key="1">
    <source>
        <dbReference type="EMBL" id="KKK88326.1"/>
    </source>
</evidence>
<gene>
    <name evidence="1" type="ORF">LCGC14_2744310</name>
</gene>
<proteinExistence type="predicted"/>
<dbReference type="AlphaFoldDB" id="A0A0F9BV96"/>
<protein>
    <submittedName>
        <fullName evidence="1">Uncharacterized protein</fullName>
    </submittedName>
</protein>
<reference evidence="1" key="1">
    <citation type="journal article" date="2015" name="Nature">
        <title>Complex archaea that bridge the gap between prokaryotes and eukaryotes.</title>
        <authorList>
            <person name="Spang A."/>
            <person name="Saw J.H."/>
            <person name="Jorgensen S.L."/>
            <person name="Zaremba-Niedzwiedzka K."/>
            <person name="Martijn J."/>
            <person name="Lind A.E."/>
            <person name="van Eijk R."/>
            <person name="Schleper C."/>
            <person name="Guy L."/>
            <person name="Ettema T.J."/>
        </authorList>
    </citation>
    <scope>NUCLEOTIDE SEQUENCE</scope>
</reference>
<dbReference type="EMBL" id="LAZR01050004">
    <property type="protein sequence ID" value="KKK88326.1"/>
    <property type="molecule type" value="Genomic_DNA"/>
</dbReference>